<dbReference type="Pfam" id="PF04347">
    <property type="entry name" value="FliO"/>
    <property type="match status" value="1"/>
</dbReference>
<dbReference type="AlphaFoldDB" id="A0A518HCV4"/>
<evidence type="ECO:0000256" key="1">
    <source>
        <dbReference type="ARBA" id="ARBA00004236"/>
    </source>
</evidence>
<keyword evidence="7" id="KW-0969">Cilium</keyword>
<dbReference type="OrthoDB" id="9926053at2"/>
<keyword evidence="2" id="KW-1003">Cell membrane</keyword>
<evidence type="ECO:0000256" key="4">
    <source>
        <dbReference type="ARBA" id="ARBA00022989"/>
    </source>
</evidence>
<keyword evidence="3" id="KW-0812">Transmembrane</keyword>
<evidence type="ECO:0000313" key="8">
    <source>
        <dbReference type="Proteomes" id="UP000317835"/>
    </source>
</evidence>
<evidence type="ECO:0000256" key="5">
    <source>
        <dbReference type="ARBA" id="ARBA00023136"/>
    </source>
</evidence>
<keyword evidence="8" id="KW-1185">Reference proteome</keyword>
<reference evidence="7 8" key="1">
    <citation type="submission" date="2019-02" db="EMBL/GenBank/DDBJ databases">
        <title>Deep-cultivation of Planctomycetes and their phenomic and genomic characterization uncovers novel biology.</title>
        <authorList>
            <person name="Wiegand S."/>
            <person name="Jogler M."/>
            <person name="Boedeker C."/>
            <person name="Pinto D."/>
            <person name="Vollmers J."/>
            <person name="Rivas-Marin E."/>
            <person name="Kohn T."/>
            <person name="Peeters S.H."/>
            <person name="Heuer A."/>
            <person name="Rast P."/>
            <person name="Oberbeckmann S."/>
            <person name="Bunk B."/>
            <person name="Jeske O."/>
            <person name="Meyerdierks A."/>
            <person name="Storesund J.E."/>
            <person name="Kallscheuer N."/>
            <person name="Luecker S."/>
            <person name="Lage O.M."/>
            <person name="Pohl T."/>
            <person name="Merkel B.J."/>
            <person name="Hornburger P."/>
            <person name="Mueller R.-W."/>
            <person name="Bruemmer F."/>
            <person name="Labrenz M."/>
            <person name="Spormann A.M."/>
            <person name="Op den Camp H."/>
            <person name="Overmann J."/>
            <person name="Amann R."/>
            <person name="Jetten M.S.M."/>
            <person name="Mascher T."/>
            <person name="Medema M.H."/>
            <person name="Devos D.P."/>
            <person name="Kaster A.-K."/>
            <person name="Ovreas L."/>
            <person name="Rohde M."/>
            <person name="Galperin M.Y."/>
            <person name="Jogler C."/>
        </authorList>
    </citation>
    <scope>NUCLEOTIDE SEQUENCE [LARGE SCALE GENOMIC DNA]</scope>
    <source>
        <strain evidence="7 8">ElP</strain>
    </source>
</reference>
<feature type="region of interest" description="Disordered" evidence="6">
    <location>
        <begin position="140"/>
        <end position="162"/>
    </location>
</feature>
<dbReference type="GO" id="GO:0016020">
    <property type="term" value="C:membrane"/>
    <property type="evidence" value="ECO:0007669"/>
    <property type="project" value="InterPro"/>
</dbReference>
<evidence type="ECO:0000256" key="2">
    <source>
        <dbReference type="ARBA" id="ARBA00022475"/>
    </source>
</evidence>
<evidence type="ECO:0000256" key="6">
    <source>
        <dbReference type="SAM" id="MobiDB-lite"/>
    </source>
</evidence>
<sequence>MLMLMTSRTSPGLGPGSAPRRLAALPAVLAAALVLAGSPSRAQDAPQATGTGGDPAPAFGGGGGIGFDGSIGVAATAVLAVLGVAVLASGRLRPAGGAGALRVVGRAHLTGRHAVYLLRAGDRTLILGVGSQGPPALLGELETSAEPAPGLPADPIRPGGKG</sequence>
<proteinExistence type="predicted"/>
<organism evidence="7 8">
    <name type="scientific">Tautonia plasticadhaerens</name>
    <dbReference type="NCBI Taxonomy" id="2527974"/>
    <lineage>
        <taxon>Bacteria</taxon>
        <taxon>Pseudomonadati</taxon>
        <taxon>Planctomycetota</taxon>
        <taxon>Planctomycetia</taxon>
        <taxon>Isosphaerales</taxon>
        <taxon>Isosphaeraceae</taxon>
        <taxon>Tautonia</taxon>
    </lineage>
</organism>
<dbReference type="KEGG" id="tpla:ElP_66420"/>
<dbReference type="EMBL" id="CP036426">
    <property type="protein sequence ID" value="QDV38687.1"/>
    <property type="molecule type" value="Genomic_DNA"/>
</dbReference>
<dbReference type="GO" id="GO:0044781">
    <property type="term" value="P:bacterial-type flagellum organization"/>
    <property type="evidence" value="ECO:0007669"/>
    <property type="project" value="InterPro"/>
</dbReference>
<comment type="subcellular location">
    <subcellularLocation>
        <location evidence="1">Cell membrane</location>
    </subcellularLocation>
</comment>
<keyword evidence="4" id="KW-1133">Transmembrane helix</keyword>
<accession>A0A518HCV4</accession>
<gene>
    <name evidence="7" type="ORF">ElP_66420</name>
</gene>
<dbReference type="InterPro" id="IPR022781">
    <property type="entry name" value="Flagellar_biosynth_FliO"/>
</dbReference>
<keyword evidence="5" id="KW-0472">Membrane</keyword>
<evidence type="ECO:0000256" key="3">
    <source>
        <dbReference type="ARBA" id="ARBA00022692"/>
    </source>
</evidence>
<keyword evidence="7" id="KW-0282">Flagellum</keyword>
<protein>
    <submittedName>
        <fullName evidence="7">Flagellar biosynthesis protein, FliO</fullName>
    </submittedName>
</protein>
<name>A0A518HCV4_9BACT</name>
<evidence type="ECO:0000313" key="7">
    <source>
        <dbReference type="EMBL" id="QDV38687.1"/>
    </source>
</evidence>
<keyword evidence="7" id="KW-0966">Cell projection</keyword>
<dbReference type="Proteomes" id="UP000317835">
    <property type="component" value="Chromosome"/>
</dbReference>